<feature type="region of interest" description="Disordered" evidence="1">
    <location>
        <begin position="20"/>
        <end position="59"/>
    </location>
</feature>
<keyword evidence="3" id="KW-1185">Reference proteome</keyword>
<evidence type="ECO:0000256" key="1">
    <source>
        <dbReference type="SAM" id="MobiDB-lite"/>
    </source>
</evidence>
<gene>
    <name evidence="2" type="ORF">H2200_009964</name>
</gene>
<dbReference type="AlphaFoldDB" id="A0AA38X1Z8"/>
<protein>
    <recommendedName>
        <fullName evidence="4">BTB domain-containing protein</fullName>
    </recommendedName>
</protein>
<evidence type="ECO:0000313" key="3">
    <source>
        <dbReference type="Proteomes" id="UP001172673"/>
    </source>
</evidence>
<comment type="caution">
    <text evidence="2">The sequence shown here is derived from an EMBL/GenBank/DDBJ whole genome shotgun (WGS) entry which is preliminary data.</text>
</comment>
<name>A0AA38X1Z8_9EURO</name>
<evidence type="ECO:0000313" key="2">
    <source>
        <dbReference type="EMBL" id="KAJ9605307.1"/>
    </source>
</evidence>
<dbReference type="EMBL" id="JAPDRK010000016">
    <property type="protein sequence ID" value="KAJ9605307.1"/>
    <property type="molecule type" value="Genomic_DNA"/>
</dbReference>
<sequence>MPSPLDLVLDPSGDVILVLSSHKDTPPESPSTDTVMAEQSDGHDDAESIGSAAEPHSEALNSIEETEEMEVKVSSRHLALSSRVFRVMFDGGFQEGVPREGHRLRRVPLPEDEINAMLVLLYIVHGLSRQVPRKIDLPKLIDIAIVIEKYALHQVAEVYTDIWFHELYESRSIPTLNSDLPEWIFLCWVLRRPTEFYYCTRAAIFRCGPRFEDRGLPFSIPVANRIELARLSTIQKLLDYLNKLIDCYSGSRKQCVSHKACDATVLGDLIQNLKAEGLYPVPDHATIDLPIETLWSTLGARRFTSLCHARPPTPPSATPYARAPKPNADPKCTIDSHFSNYLALLKLETLGLDLEEFPSANARPAHHPEALRWAHNSRYDW</sequence>
<reference evidence="2" key="1">
    <citation type="submission" date="2022-10" db="EMBL/GenBank/DDBJ databases">
        <title>Culturing micro-colonial fungi from biological soil crusts in the Mojave desert and describing Neophaeococcomyces mojavensis, and introducing the new genera and species Taxawa tesnikishii.</title>
        <authorList>
            <person name="Kurbessoian T."/>
            <person name="Stajich J.E."/>
        </authorList>
    </citation>
    <scope>NUCLEOTIDE SEQUENCE</scope>
    <source>
        <strain evidence="2">TK_41</strain>
    </source>
</reference>
<dbReference type="Proteomes" id="UP001172673">
    <property type="component" value="Unassembled WGS sequence"/>
</dbReference>
<accession>A0AA38X1Z8</accession>
<proteinExistence type="predicted"/>
<evidence type="ECO:0008006" key="4">
    <source>
        <dbReference type="Google" id="ProtNLM"/>
    </source>
</evidence>
<organism evidence="2 3">
    <name type="scientific">Cladophialophora chaetospira</name>
    <dbReference type="NCBI Taxonomy" id="386627"/>
    <lineage>
        <taxon>Eukaryota</taxon>
        <taxon>Fungi</taxon>
        <taxon>Dikarya</taxon>
        <taxon>Ascomycota</taxon>
        <taxon>Pezizomycotina</taxon>
        <taxon>Eurotiomycetes</taxon>
        <taxon>Chaetothyriomycetidae</taxon>
        <taxon>Chaetothyriales</taxon>
        <taxon>Herpotrichiellaceae</taxon>
        <taxon>Cladophialophora</taxon>
    </lineage>
</organism>